<dbReference type="SMART" id="SM00115">
    <property type="entry name" value="CASc"/>
    <property type="match status" value="1"/>
</dbReference>
<dbReference type="InterPro" id="IPR015917">
    <property type="entry name" value="Pept_C14A"/>
</dbReference>
<name>A0ABD0JLB6_9CAEN</name>
<keyword evidence="2" id="KW-0053">Apoptosis</keyword>
<proteinExistence type="inferred from homology"/>
<dbReference type="GO" id="GO:0004197">
    <property type="term" value="F:cysteine-type endopeptidase activity"/>
    <property type="evidence" value="ECO:0007669"/>
    <property type="project" value="UniProtKB-ARBA"/>
</dbReference>
<dbReference type="Proteomes" id="UP001519460">
    <property type="component" value="Unassembled WGS sequence"/>
</dbReference>
<comment type="caution">
    <text evidence="7">The sequence shown here is derived from an EMBL/GenBank/DDBJ whole genome shotgun (WGS) entry which is preliminary data.</text>
</comment>
<dbReference type="InterPro" id="IPR001309">
    <property type="entry name" value="Pept_C14_p20"/>
</dbReference>
<dbReference type="InterPro" id="IPR002138">
    <property type="entry name" value="Pept_C14_p10"/>
</dbReference>
<dbReference type="GO" id="GO:0043067">
    <property type="term" value="P:regulation of programmed cell death"/>
    <property type="evidence" value="ECO:0007669"/>
    <property type="project" value="UniProtKB-ARBA"/>
</dbReference>
<dbReference type="GO" id="GO:0005737">
    <property type="term" value="C:cytoplasm"/>
    <property type="evidence" value="ECO:0007669"/>
    <property type="project" value="UniProtKB-ARBA"/>
</dbReference>
<sequence length="298" mass="32729">RAAQLDVSGVISVLSHPRDMAARDPDGDLSEAMAAASVTSEGRLNLPYYKMDAIPRGICVIINNHSFYRESKASAQSLDAREGTHVDRGHLELQADAKERDRLRLIPNEADFLVSYATVPGYVSWRNTREGSWFIGKLTELLDNYGHDHEIGDILTGVKLEVGDRSTVKLQYKQAPVEMNALRKKLVFGQIHSQTSSASVPTRKQTGKGAAVTEPSRSEDTVRNKGEKPRPPAPGQRRTGESVPVTEMPKSETTLGNTRVEPRPSARMRHLVRFERDCVKFVVSANAPGLSANASLSS</sequence>
<evidence type="ECO:0000256" key="4">
    <source>
        <dbReference type="SAM" id="MobiDB-lite"/>
    </source>
</evidence>
<dbReference type="Gene3D" id="3.40.50.1460">
    <property type="match status" value="2"/>
</dbReference>
<dbReference type="EMBL" id="JACVVK020000394">
    <property type="protein sequence ID" value="KAK7475760.1"/>
    <property type="molecule type" value="Genomic_DNA"/>
</dbReference>
<dbReference type="InterPro" id="IPR029030">
    <property type="entry name" value="Caspase-like_dom_sf"/>
</dbReference>
<evidence type="ECO:0000256" key="3">
    <source>
        <dbReference type="RuleBase" id="RU003971"/>
    </source>
</evidence>
<dbReference type="AlphaFoldDB" id="A0ABD0JLB6"/>
<dbReference type="PROSITE" id="PS50207">
    <property type="entry name" value="CASPASE_P10"/>
    <property type="match status" value="1"/>
</dbReference>
<evidence type="ECO:0000313" key="7">
    <source>
        <dbReference type="EMBL" id="KAK7475760.1"/>
    </source>
</evidence>
<dbReference type="PANTHER" id="PTHR48169:SF7">
    <property type="entry name" value="CASPASE 10"/>
    <property type="match status" value="1"/>
</dbReference>
<dbReference type="InterPro" id="IPR011600">
    <property type="entry name" value="Pept_C14_caspase"/>
</dbReference>
<feature type="region of interest" description="Disordered" evidence="4">
    <location>
        <begin position="193"/>
        <end position="267"/>
    </location>
</feature>
<feature type="non-terminal residue" evidence="7">
    <location>
        <position position="1"/>
    </location>
</feature>
<dbReference type="PROSITE" id="PS50208">
    <property type="entry name" value="CASPASE_P20"/>
    <property type="match status" value="1"/>
</dbReference>
<keyword evidence="8" id="KW-1185">Reference proteome</keyword>
<feature type="domain" description="Caspase family p20" evidence="6">
    <location>
        <begin position="55"/>
        <end position="91"/>
    </location>
</feature>
<evidence type="ECO:0000313" key="8">
    <source>
        <dbReference type="Proteomes" id="UP001519460"/>
    </source>
</evidence>
<reference evidence="7 8" key="1">
    <citation type="journal article" date="2023" name="Sci. Data">
        <title>Genome assembly of the Korean intertidal mud-creeper Batillaria attramentaria.</title>
        <authorList>
            <person name="Patra A.K."/>
            <person name="Ho P.T."/>
            <person name="Jun S."/>
            <person name="Lee S.J."/>
            <person name="Kim Y."/>
            <person name="Won Y.J."/>
        </authorList>
    </citation>
    <scope>NUCLEOTIDE SEQUENCE [LARGE SCALE GENOMIC DNA]</scope>
    <source>
        <strain evidence="7">Wonlab-2016</strain>
    </source>
</reference>
<dbReference type="GO" id="GO:0051604">
    <property type="term" value="P:protein maturation"/>
    <property type="evidence" value="ECO:0007669"/>
    <property type="project" value="UniProtKB-ARBA"/>
</dbReference>
<feature type="compositionally biased region" description="Polar residues" evidence="4">
    <location>
        <begin position="193"/>
        <end position="204"/>
    </location>
</feature>
<evidence type="ECO:0000256" key="1">
    <source>
        <dbReference type="ARBA" id="ARBA00010134"/>
    </source>
</evidence>
<organism evidence="7 8">
    <name type="scientific">Batillaria attramentaria</name>
    <dbReference type="NCBI Taxonomy" id="370345"/>
    <lineage>
        <taxon>Eukaryota</taxon>
        <taxon>Metazoa</taxon>
        <taxon>Spiralia</taxon>
        <taxon>Lophotrochozoa</taxon>
        <taxon>Mollusca</taxon>
        <taxon>Gastropoda</taxon>
        <taxon>Caenogastropoda</taxon>
        <taxon>Sorbeoconcha</taxon>
        <taxon>Cerithioidea</taxon>
        <taxon>Batillariidae</taxon>
        <taxon>Batillaria</taxon>
    </lineage>
</organism>
<dbReference type="Pfam" id="PF00656">
    <property type="entry name" value="Peptidase_C14"/>
    <property type="match status" value="1"/>
</dbReference>
<evidence type="ECO:0000256" key="2">
    <source>
        <dbReference type="ARBA" id="ARBA00022703"/>
    </source>
</evidence>
<feature type="compositionally biased region" description="Basic and acidic residues" evidence="4">
    <location>
        <begin position="216"/>
        <end position="230"/>
    </location>
</feature>
<gene>
    <name evidence="7" type="ORF">BaRGS_00032981</name>
</gene>
<feature type="non-terminal residue" evidence="7">
    <location>
        <position position="298"/>
    </location>
</feature>
<dbReference type="PANTHER" id="PTHR48169">
    <property type="entry name" value="DED DOMAIN-CONTAINING PROTEIN"/>
    <property type="match status" value="1"/>
</dbReference>
<comment type="similarity">
    <text evidence="1 3">Belongs to the peptidase C14A family.</text>
</comment>
<feature type="domain" description="Caspase family p10" evidence="5">
    <location>
        <begin position="102"/>
        <end position="190"/>
    </location>
</feature>
<evidence type="ECO:0000259" key="5">
    <source>
        <dbReference type="PROSITE" id="PS50207"/>
    </source>
</evidence>
<accession>A0ABD0JLB6</accession>
<protein>
    <submittedName>
        <fullName evidence="7">Uncharacterized protein</fullName>
    </submittedName>
</protein>
<dbReference type="SUPFAM" id="SSF52129">
    <property type="entry name" value="Caspase-like"/>
    <property type="match status" value="1"/>
</dbReference>
<evidence type="ECO:0000259" key="6">
    <source>
        <dbReference type="PROSITE" id="PS50208"/>
    </source>
</evidence>
<dbReference type="GO" id="GO:0006915">
    <property type="term" value="P:apoptotic process"/>
    <property type="evidence" value="ECO:0007669"/>
    <property type="project" value="UniProtKB-KW"/>
</dbReference>